<protein>
    <recommendedName>
        <fullName evidence="4">HTH myb-type domain-containing protein</fullName>
    </recommendedName>
</protein>
<dbReference type="EMBL" id="LFZN01000245">
    <property type="protein sequence ID" value="KXS94943.1"/>
    <property type="molecule type" value="Genomic_DNA"/>
</dbReference>
<dbReference type="AlphaFoldDB" id="A0A139GXK8"/>
<gene>
    <name evidence="2" type="ORF">AC578_6135</name>
</gene>
<organism evidence="2 3">
    <name type="scientific">Pseudocercospora eumusae</name>
    <dbReference type="NCBI Taxonomy" id="321146"/>
    <lineage>
        <taxon>Eukaryota</taxon>
        <taxon>Fungi</taxon>
        <taxon>Dikarya</taxon>
        <taxon>Ascomycota</taxon>
        <taxon>Pezizomycotina</taxon>
        <taxon>Dothideomycetes</taxon>
        <taxon>Dothideomycetidae</taxon>
        <taxon>Mycosphaerellales</taxon>
        <taxon>Mycosphaerellaceae</taxon>
        <taxon>Pseudocercospora</taxon>
    </lineage>
</organism>
<proteinExistence type="predicted"/>
<keyword evidence="3" id="KW-1185">Reference proteome</keyword>
<comment type="caution">
    <text evidence="2">The sequence shown here is derived from an EMBL/GenBank/DDBJ whole genome shotgun (WGS) entry which is preliminary data.</text>
</comment>
<sequence>MLRTLRLSALSILPKPFVLAGLNVTSKTCTSGSSFHIASLHRRQTRLYSDSTERSRPRTKWTPERTAELHRLHDEGLSITSIAHRLQFPPWLVRYKLNSWPTPVPYRERMWRAEDKAEVLRLRDQGMTIKSIAERFQLPYHVVRLQVRNLSSAGSRRKGKWTPEEVDELIRLRAKSWSVKSIADRMRRSCPSVDYKIYGRRPRVEGHRQTGVKYWQEDEIVRIRKIMGRVVKRDEIQALAAELGRSYESVRTQLSKVRRENNLGGSPPPKSGKAWTQDDFDRAQHLREEGRTWSQIGAVLGRSRTSVQSRLANAKVTGNSFNPDHHLSHGELQQIQRFYCEGRDAEEIRRLLPRRSRCTIIRAIERSFGRYEEPAFRGEVKMP</sequence>
<accession>A0A139GXK8</accession>
<dbReference type="Proteomes" id="UP000070133">
    <property type="component" value="Unassembled WGS sequence"/>
</dbReference>
<feature type="chain" id="PRO_5007806153" description="HTH myb-type domain-containing protein" evidence="1">
    <location>
        <begin position="21"/>
        <end position="383"/>
    </location>
</feature>
<dbReference type="OrthoDB" id="39591at2759"/>
<keyword evidence="1" id="KW-0732">Signal</keyword>
<feature type="signal peptide" evidence="1">
    <location>
        <begin position="1"/>
        <end position="20"/>
    </location>
</feature>
<name>A0A139GXK8_9PEZI</name>
<reference evidence="2 3" key="1">
    <citation type="submission" date="2015-07" db="EMBL/GenBank/DDBJ databases">
        <title>Comparative genomics of the Sigatoka disease complex on banana suggests a link between parallel evolutionary changes in Pseudocercospora fijiensis and Pseudocercospora eumusae and increased virulence on the banana host.</title>
        <authorList>
            <person name="Chang T.-C."/>
            <person name="Salvucci A."/>
            <person name="Crous P.W."/>
            <person name="Stergiopoulos I."/>
        </authorList>
    </citation>
    <scope>NUCLEOTIDE SEQUENCE [LARGE SCALE GENOMIC DNA]</scope>
    <source>
        <strain evidence="2 3">CBS 114824</strain>
    </source>
</reference>
<evidence type="ECO:0008006" key="4">
    <source>
        <dbReference type="Google" id="ProtNLM"/>
    </source>
</evidence>
<evidence type="ECO:0000313" key="3">
    <source>
        <dbReference type="Proteomes" id="UP000070133"/>
    </source>
</evidence>
<evidence type="ECO:0000256" key="1">
    <source>
        <dbReference type="SAM" id="SignalP"/>
    </source>
</evidence>
<evidence type="ECO:0000313" key="2">
    <source>
        <dbReference type="EMBL" id="KXS94943.1"/>
    </source>
</evidence>